<evidence type="ECO:0000256" key="2">
    <source>
        <dbReference type="PIRNR" id="PIRNR009414"/>
    </source>
</evidence>
<name>A0AA45L8T1_9PSEU</name>
<dbReference type="EC" id="1.2.1.50" evidence="2"/>
<protein>
    <recommendedName>
        <fullName evidence="2">Acyl-CoA reductase</fullName>
        <ecNumber evidence="2">1.2.1.50</ecNumber>
    </recommendedName>
</protein>
<comment type="similarity">
    <text evidence="2">Belongs to the LuxC family.</text>
</comment>
<evidence type="ECO:0000256" key="1">
    <source>
        <dbReference type="ARBA" id="ARBA00022857"/>
    </source>
</evidence>
<keyword evidence="1 2" id="KW-0521">NADP</keyword>
<proteinExistence type="inferred from homology"/>
<comment type="catalytic activity">
    <reaction evidence="2">
        <text>a long-chain fatty aldehyde + NADP(+) + CoA = a long-chain fatty acyl-CoA + NADPH + H(+)</text>
        <dbReference type="Rhea" id="RHEA:15437"/>
        <dbReference type="ChEBI" id="CHEBI:15378"/>
        <dbReference type="ChEBI" id="CHEBI:17176"/>
        <dbReference type="ChEBI" id="CHEBI:57287"/>
        <dbReference type="ChEBI" id="CHEBI:57783"/>
        <dbReference type="ChEBI" id="CHEBI:58349"/>
        <dbReference type="ChEBI" id="CHEBI:83139"/>
        <dbReference type="EC" id="1.2.1.50"/>
    </reaction>
</comment>
<dbReference type="GO" id="GO:0050062">
    <property type="term" value="F:long-chain-fatty-acyl-CoA reductase activity"/>
    <property type="evidence" value="ECO:0007669"/>
    <property type="project" value="UniProtKB-EC"/>
</dbReference>
<dbReference type="AlphaFoldDB" id="A0AA45L8T1"/>
<evidence type="ECO:0000313" key="3">
    <source>
        <dbReference type="EMBL" id="QUF04870.1"/>
    </source>
</evidence>
<gene>
    <name evidence="3" type="ORF">KCV87_01685</name>
</gene>
<dbReference type="Proteomes" id="UP000677152">
    <property type="component" value="Chromosome"/>
</dbReference>
<sequence length="491" mass="52894">MNTPVIPTTAVDDLVAVTATEPTPDVSFQPTWLSTDGLERFTLRSGPREWHGLRPATQDWAEVGDGLRRAHEALRRLPVRRIVAAFDTAAELWAKRDFPERRDTVRSAAAITGMSEETIDRALDGELSGLRAEHLLAALERELGVPEVLDGFERDERLRGSTTAIGPRVTLAVFSGNVPGLPVRSLVRALLVKSALIAKIPAREPSFTAAFLRTLREVEPVVAEAVVALYWDRDDEANQSAALEQADAVIAYGSDEACAAIRARVAPHQVYEQHGHKLSFGVISRAYLAANGAAEVARRIAADTSELNQHACLSPQVYLVEAGREEANALAGRVAEAMRAAAADFPPGEVPREDAVIVEHRRLLAGWRAASSADAGVWVSEGDTDWTVVLDDALLPLSGAGNRVARLVVVPSLAAAVDAVRPYAKHLQNVGLGAVGEEFWQVSRELAVLGASRIAAPGAMIGASMVWKHDGQPRIAGLLRWCDVENHPEVD</sequence>
<dbReference type="InterPro" id="IPR016161">
    <property type="entry name" value="Ald_DH/histidinol_DH"/>
</dbReference>
<dbReference type="EMBL" id="CP073249">
    <property type="protein sequence ID" value="QUF04870.1"/>
    <property type="molecule type" value="Genomic_DNA"/>
</dbReference>
<evidence type="ECO:0000313" key="4">
    <source>
        <dbReference type="Proteomes" id="UP000677152"/>
    </source>
</evidence>
<dbReference type="GO" id="GO:0008218">
    <property type="term" value="P:bioluminescence"/>
    <property type="evidence" value="ECO:0007669"/>
    <property type="project" value="InterPro"/>
</dbReference>
<reference evidence="3" key="1">
    <citation type="submission" date="2021-04" db="EMBL/GenBank/DDBJ databases">
        <title>Genomic sequence of Actinosynnema pretiosum subsp. pretiosum ATCC 31280 (C-14919).</title>
        <authorList>
            <person name="Bai L."/>
            <person name="Wang X."/>
            <person name="Xiao Y."/>
        </authorList>
    </citation>
    <scope>NUCLEOTIDE SEQUENCE</scope>
    <source>
        <strain evidence="3">ATCC 31280</strain>
    </source>
</reference>
<organism evidence="3 4">
    <name type="scientific">Actinosynnema pretiosum subsp. pretiosum</name>
    <dbReference type="NCBI Taxonomy" id="103721"/>
    <lineage>
        <taxon>Bacteria</taxon>
        <taxon>Bacillati</taxon>
        <taxon>Actinomycetota</taxon>
        <taxon>Actinomycetes</taxon>
        <taxon>Pseudonocardiales</taxon>
        <taxon>Pseudonocardiaceae</taxon>
        <taxon>Actinosynnema</taxon>
    </lineage>
</organism>
<keyword evidence="2" id="KW-0560">Oxidoreductase</keyword>
<dbReference type="GO" id="GO:0003995">
    <property type="term" value="F:acyl-CoA dehydrogenase activity"/>
    <property type="evidence" value="ECO:0007669"/>
    <property type="project" value="InterPro"/>
</dbReference>
<dbReference type="Pfam" id="PF05893">
    <property type="entry name" value="LuxC"/>
    <property type="match status" value="1"/>
</dbReference>
<dbReference type="InterPro" id="IPR008670">
    <property type="entry name" value="CoA_reduct_LuxC"/>
</dbReference>
<accession>A0AA45L8T1</accession>
<dbReference type="PIRSF" id="PIRSF009414">
    <property type="entry name" value="LuxC"/>
    <property type="match status" value="1"/>
</dbReference>
<dbReference type="SUPFAM" id="SSF53720">
    <property type="entry name" value="ALDH-like"/>
    <property type="match status" value="1"/>
</dbReference>